<protein>
    <submittedName>
        <fullName evidence="1">Nucleotidyltransferase family protein</fullName>
    </submittedName>
</protein>
<dbReference type="EMBL" id="JAXAVV010000007">
    <property type="protein sequence ID" value="MDX8050918.1"/>
    <property type="molecule type" value="Genomic_DNA"/>
</dbReference>
<evidence type="ECO:0000313" key="2">
    <source>
        <dbReference type="Proteomes" id="UP001271792"/>
    </source>
</evidence>
<proteinExistence type="predicted"/>
<dbReference type="InterPro" id="IPR039498">
    <property type="entry name" value="NTP_transf_5"/>
</dbReference>
<name>A0ABU4TRK5_9PSEU</name>
<comment type="caution">
    <text evidence="1">The sequence shown here is derived from an EMBL/GenBank/DDBJ whole genome shotgun (WGS) entry which is preliminary data.</text>
</comment>
<reference evidence="1 2" key="2">
    <citation type="submission" date="2023-11" db="EMBL/GenBank/DDBJ databases">
        <authorList>
            <person name="Lara A.C."/>
            <person name="Chronakova A."/>
        </authorList>
    </citation>
    <scope>NUCLEOTIDE SEQUENCE [LARGE SCALE GENOMIC DNA]</scope>
    <source>
        <strain evidence="1 2">BCCO 10_0798</strain>
    </source>
</reference>
<sequence>MDAILERGRPGTAELRRLLCWAAGRPGSPGVAEVDAPSFLAALDAHRLDGRFLRRVAREDDHPFPPEVVAAVTDRHEQVRRRVAGQVRTAVEATGFTGEDERLVLLKGFSLYARTGDPLAMRRSGDVDVNASDLGGFVERALRSGFDRHGEPEVLDEYAVLVRPDGTEIEVHSYYPVTYLPTGPSPAEYDPLAHQGAWEQRSPFRVHQLLHADLLAHCTRPTVVPVGTLAVLDPEMLVLVYASHFFCDYVLNFLPLPMATIRLDEVATIVDLTALPEFRPDVFRDLVERYDGHQVVALARTMARDLLGVDPFVDLWSADTPSFLPRDLWWDGVDGFPVDLGWDAAETVVREVGMADLLDRLGAGTVRVPFGGAPARASALTGRPSDLSRFVHRVVPGARFDVDCEFTATEHSLEVRVSMPAAAEDVMTGLSLNFGDHRFEFFYKPAIGHFRSADYSNLPVAENGVVSQAETREKRDFLFASIPWKSIGEPVGRSAPLTLLLGARQQKREWSRMTGGAILPLFLDLTA</sequence>
<organism evidence="1 2">
    <name type="scientific">Lentzea kristufekii</name>
    <dbReference type="NCBI Taxonomy" id="3095430"/>
    <lineage>
        <taxon>Bacteria</taxon>
        <taxon>Bacillati</taxon>
        <taxon>Actinomycetota</taxon>
        <taxon>Actinomycetes</taxon>
        <taxon>Pseudonocardiales</taxon>
        <taxon>Pseudonocardiaceae</taxon>
        <taxon>Lentzea</taxon>
    </lineage>
</organism>
<dbReference type="Proteomes" id="UP001271792">
    <property type="component" value="Unassembled WGS sequence"/>
</dbReference>
<dbReference type="RefSeq" id="WP_319984894.1">
    <property type="nucleotide sequence ID" value="NZ_JAXAVV010000007.1"/>
</dbReference>
<reference evidence="1 2" key="1">
    <citation type="submission" date="2023-11" db="EMBL/GenBank/DDBJ databases">
        <title>Lentzea sokolovensis, sp. nov., Lentzea kristufkii, sp. nov., and Lentzea miocenensis, sp. nov., rare actinobacteria from Sokolov Coal Basin, Miocene lacustrine sediment, Czech Republic.</title>
        <authorList>
            <person name="Lara A."/>
            <person name="Kotroba L."/>
            <person name="Nouioui I."/>
            <person name="Neumann-Schaal M."/>
            <person name="Mast Y."/>
            <person name="Chronakova A."/>
        </authorList>
    </citation>
    <scope>NUCLEOTIDE SEQUENCE [LARGE SCALE GENOMIC DNA]</scope>
    <source>
        <strain evidence="1 2">BCCO 10_0798</strain>
    </source>
</reference>
<accession>A0ABU4TRK5</accession>
<dbReference type="Pfam" id="PF14907">
    <property type="entry name" value="NTP_transf_5"/>
    <property type="match status" value="1"/>
</dbReference>
<gene>
    <name evidence="1" type="ORF">SK571_16130</name>
</gene>
<keyword evidence="2" id="KW-1185">Reference proteome</keyword>
<evidence type="ECO:0000313" key="1">
    <source>
        <dbReference type="EMBL" id="MDX8050918.1"/>
    </source>
</evidence>